<reference evidence="6 7" key="1">
    <citation type="submission" date="2019-08" db="EMBL/GenBank/DDBJ databases">
        <authorList>
            <person name="Ye J."/>
        </authorList>
    </citation>
    <scope>NUCLEOTIDE SEQUENCE [LARGE SCALE GENOMIC DNA]</scope>
    <source>
        <strain evidence="6 7">TK008</strain>
    </source>
</reference>
<dbReference type="SUPFAM" id="SSF53850">
    <property type="entry name" value="Periplasmic binding protein-like II"/>
    <property type="match status" value="1"/>
</dbReference>
<dbReference type="PANTHER" id="PTHR30537:SF1">
    <property type="entry name" value="HTH-TYPE TRANSCRIPTIONAL REGULATOR PGRR"/>
    <property type="match status" value="1"/>
</dbReference>
<keyword evidence="2" id="KW-0805">Transcription regulation</keyword>
<dbReference type="FunFam" id="3.40.190.290:FF:000012">
    <property type="entry name" value="Transcriptional regulator, LysR family"/>
    <property type="match status" value="1"/>
</dbReference>
<dbReference type="InterPro" id="IPR058163">
    <property type="entry name" value="LysR-type_TF_proteobact-type"/>
</dbReference>
<evidence type="ECO:0000256" key="2">
    <source>
        <dbReference type="ARBA" id="ARBA00023015"/>
    </source>
</evidence>
<name>A0A5C6RU73_9RHOB</name>
<dbReference type="InterPro" id="IPR036388">
    <property type="entry name" value="WH-like_DNA-bd_sf"/>
</dbReference>
<dbReference type="Pfam" id="PF00126">
    <property type="entry name" value="HTH_1"/>
    <property type="match status" value="1"/>
</dbReference>
<evidence type="ECO:0000256" key="1">
    <source>
        <dbReference type="ARBA" id="ARBA00009437"/>
    </source>
</evidence>
<dbReference type="Gene3D" id="3.40.190.290">
    <property type="match status" value="1"/>
</dbReference>
<dbReference type="Proteomes" id="UP000321562">
    <property type="component" value="Unassembled WGS sequence"/>
</dbReference>
<dbReference type="GO" id="GO:0006351">
    <property type="term" value="P:DNA-templated transcription"/>
    <property type="evidence" value="ECO:0007669"/>
    <property type="project" value="TreeGrafter"/>
</dbReference>
<evidence type="ECO:0000259" key="5">
    <source>
        <dbReference type="PROSITE" id="PS50931"/>
    </source>
</evidence>
<dbReference type="RefSeq" id="WP_147100701.1">
    <property type="nucleotide sequence ID" value="NZ_JBHUFH010000037.1"/>
</dbReference>
<accession>A0A5C6RU73</accession>
<evidence type="ECO:0000313" key="7">
    <source>
        <dbReference type="Proteomes" id="UP000321562"/>
    </source>
</evidence>
<dbReference type="Pfam" id="PF03466">
    <property type="entry name" value="LysR_substrate"/>
    <property type="match status" value="1"/>
</dbReference>
<feature type="domain" description="HTH lysR-type" evidence="5">
    <location>
        <begin position="1"/>
        <end position="61"/>
    </location>
</feature>
<evidence type="ECO:0000256" key="3">
    <source>
        <dbReference type="ARBA" id="ARBA00023125"/>
    </source>
</evidence>
<sequence length="297" mass="32828">MPRRAFNDLYAFTAVAEERSFTRAAARLGISQSTLSQTVRNLEEVLDVRLLTRSTRSVALTEAGAQLLETLGPGFAQMENALDALGDLTDRPRGTIRISAGEHAAVSVLQPGLSRFLAEYPDIRVEIAVSNALIDIVADGLDAGVRMGDTLAQDMIAMRISPDIRFAIAASPEYLKGRSAVSAPQDLTQHRCIMTRMPTHGDILVWELERGTQEARVKIEGPLVVSTIALRVNAALDGVGIVFMPEDQLEPHISAGRLRPVLKDWWPTYEGYHLYYPSRRQPTPAFRLLLEALRWRG</sequence>
<comment type="caution">
    <text evidence="6">The sequence shown here is derived from an EMBL/GenBank/DDBJ whole genome shotgun (WGS) entry which is preliminary data.</text>
</comment>
<dbReference type="Gene3D" id="1.10.10.10">
    <property type="entry name" value="Winged helix-like DNA-binding domain superfamily/Winged helix DNA-binding domain"/>
    <property type="match status" value="1"/>
</dbReference>
<dbReference type="InterPro" id="IPR000847">
    <property type="entry name" value="LysR_HTH_N"/>
</dbReference>
<dbReference type="GO" id="GO:0003700">
    <property type="term" value="F:DNA-binding transcription factor activity"/>
    <property type="evidence" value="ECO:0007669"/>
    <property type="project" value="InterPro"/>
</dbReference>
<dbReference type="SUPFAM" id="SSF46785">
    <property type="entry name" value="Winged helix' DNA-binding domain"/>
    <property type="match status" value="1"/>
</dbReference>
<dbReference type="PANTHER" id="PTHR30537">
    <property type="entry name" value="HTH-TYPE TRANSCRIPTIONAL REGULATOR"/>
    <property type="match status" value="1"/>
</dbReference>
<comment type="similarity">
    <text evidence="1">Belongs to the LysR transcriptional regulatory family.</text>
</comment>
<dbReference type="OrthoDB" id="9813056at2"/>
<dbReference type="PRINTS" id="PR00039">
    <property type="entry name" value="HTHLYSR"/>
</dbReference>
<dbReference type="FunFam" id="1.10.10.10:FF:000001">
    <property type="entry name" value="LysR family transcriptional regulator"/>
    <property type="match status" value="1"/>
</dbReference>
<protein>
    <submittedName>
        <fullName evidence="6">LysR family transcriptional regulator</fullName>
    </submittedName>
</protein>
<dbReference type="InterPro" id="IPR005119">
    <property type="entry name" value="LysR_subst-bd"/>
</dbReference>
<dbReference type="CDD" id="cd08474">
    <property type="entry name" value="PBP2_CrgA_like_5"/>
    <property type="match status" value="1"/>
</dbReference>
<organism evidence="6 7">
    <name type="scientific">Paracoccus aurantiacus</name>
    <dbReference type="NCBI Taxonomy" id="2599412"/>
    <lineage>
        <taxon>Bacteria</taxon>
        <taxon>Pseudomonadati</taxon>
        <taxon>Pseudomonadota</taxon>
        <taxon>Alphaproteobacteria</taxon>
        <taxon>Rhodobacterales</taxon>
        <taxon>Paracoccaceae</taxon>
        <taxon>Paracoccus</taxon>
    </lineage>
</organism>
<proteinExistence type="inferred from homology"/>
<dbReference type="GO" id="GO:0043565">
    <property type="term" value="F:sequence-specific DNA binding"/>
    <property type="evidence" value="ECO:0007669"/>
    <property type="project" value="TreeGrafter"/>
</dbReference>
<evidence type="ECO:0000256" key="4">
    <source>
        <dbReference type="ARBA" id="ARBA00023163"/>
    </source>
</evidence>
<keyword evidence="4" id="KW-0804">Transcription</keyword>
<keyword evidence="3" id="KW-0238">DNA-binding</keyword>
<gene>
    <name evidence="6" type="ORF">FQV27_16525</name>
</gene>
<keyword evidence="7" id="KW-1185">Reference proteome</keyword>
<dbReference type="InterPro" id="IPR036390">
    <property type="entry name" value="WH_DNA-bd_sf"/>
</dbReference>
<dbReference type="AlphaFoldDB" id="A0A5C6RU73"/>
<dbReference type="PROSITE" id="PS50931">
    <property type="entry name" value="HTH_LYSR"/>
    <property type="match status" value="1"/>
</dbReference>
<dbReference type="EMBL" id="VOPL01000009">
    <property type="protein sequence ID" value="TXB65657.1"/>
    <property type="molecule type" value="Genomic_DNA"/>
</dbReference>
<evidence type="ECO:0000313" key="6">
    <source>
        <dbReference type="EMBL" id="TXB65657.1"/>
    </source>
</evidence>